<evidence type="ECO:0000259" key="2">
    <source>
        <dbReference type="Pfam" id="PF04909"/>
    </source>
</evidence>
<dbReference type="EMBL" id="DWZA01000055">
    <property type="protein sequence ID" value="HJA71170.1"/>
    <property type="molecule type" value="Genomic_DNA"/>
</dbReference>
<gene>
    <name evidence="3" type="ORF">IAA07_06255</name>
</gene>
<reference evidence="3" key="1">
    <citation type="journal article" date="2021" name="PeerJ">
        <title>Extensive microbial diversity within the chicken gut microbiome revealed by metagenomics and culture.</title>
        <authorList>
            <person name="Gilroy R."/>
            <person name="Ravi A."/>
            <person name="Getino M."/>
            <person name="Pursley I."/>
            <person name="Horton D.L."/>
            <person name="Alikhan N.F."/>
            <person name="Baker D."/>
            <person name="Gharbi K."/>
            <person name="Hall N."/>
            <person name="Watson M."/>
            <person name="Adriaenssens E.M."/>
            <person name="Foster-Nyarko E."/>
            <person name="Jarju S."/>
            <person name="Secka A."/>
            <person name="Antonio M."/>
            <person name="Oren A."/>
            <person name="Chaudhuri R.R."/>
            <person name="La Ragione R."/>
            <person name="Hildebrand F."/>
            <person name="Pallen M.J."/>
        </authorList>
    </citation>
    <scope>NUCLEOTIDE SEQUENCE</scope>
    <source>
        <strain evidence="3">CHK178-16964</strain>
    </source>
</reference>
<dbReference type="InterPro" id="IPR006680">
    <property type="entry name" value="Amidohydro-rel"/>
</dbReference>
<proteinExistence type="predicted"/>
<evidence type="ECO:0000313" key="3">
    <source>
        <dbReference type="EMBL" id="HJA71170.1"/>
    </source>
</evidence>
<dbReference type="SUPFAM" id="SSF51556">
    <property type="entry name" value="Metallo-dependent hydrolases"/>
    <property type="match status" value="1"/>
</dbReference>
<dbReference type="Gene3D" id="3.20.20.140">
    <property type="entry name" value="Metal-dependent hydrolases"/>
    <property type="match status" value="1"/>
</dbReference>
<organism evidence="3 4">
    <name type="scientific">Candidatus Lachnoclostridium stercoravium</name>
    <dbReference type="NCBI Taxonomy" id="2838633"/>
    <lineage>
        <taxon>Bacteria</taxon>
        <taxon>Bacillati</taxon>
        <taxon>Bacillota</taxon>
        <taxon>Clostridia</taxon>
        <taxon>Lachnospirales</taxon>
        <taxon>Lachnospiraceae</taxon>
    </lineage>
</organism>
<dbReference type="InterPro" id="IPR032466">
    <property type="entry name" value="Metal_Hydrolase"/>
</dbReference>
<evidence type="ECO:0000313" key="4">
    <source>
        <dbReference type="Proteomes" id="UP000823900"/>
    </source>
</evidence>
<reference evidence="3" key="2">
    <citation type="submission" date="2021-04" db="EMBL/GenBank/DDBJ databases">
        <authorList>
            <person name="Gilroy R."/>
        </authorList>
    </citation>
    <scope>NUCLEOTIDE SEQUENCE</scope>
    <source>
        <strain evidence="3">CHK178-16964</strain>
    </source>
</reference>
<dbReference type="InterPro" id="IPR032465">
    <property type="entry name" value="ACMSD"/>
</dbReference>
<dbReference type="GO" id="GO:0016831">
    <property type="term" value="F:carboxy-lyase activity"/>
    <property type="evidence" value="ECO:0007669"/>
    <property type="project" value="InterPro"/>
</dbReference>
<protein>
    <submittedName>
        <fullName evidence="3">Amidohydrolase</fullName>
    </submittedName>
</protein>
<dbReference type="Pfam" id="PF04909">
    <property type="entry name" value="Amidohydro_2"/>
    <property type="match status" value="1"/>
</dbReference>
<sequence length="315" mass="36827">MIHVRNKDMLFIEAHGHVWKKLHGVRFNRQKLISLENGRIRVGEEEMQFLPPEMRDNTCLIEVMQTYEKLFGFDKVVLLQTPCYGEQYEYINEILKKNPEKYVSIGIGTPEDEKLYKETARKCIGEYGYKGLKFESPDIPFDMLAPEKQFVFEELMKYNAYFVIDLGWGNGLYDFPINQMLEVARRYPDLKIILPHMGVSRLWDPKEKGNLDSLKKTLSILEYNQNVYFDCSGIPMLATRAGEEYPWPLMQDVLKTAKSMGAIDRVMWGSDMPTVLVACTYRQHIECITRHCDYLTDEELENLLGRTADKVWFGQ</sequence>
<dbReference type="PANTHER" id="PTHR21240:SF19">
    <property type="entry name" value="CATALYTIC_ HYDROLASE"/>
    <property type="match status" value="1"/>
</dbReference>
<keyword evidence="1" id="KW-0456">Lyase</keyword>
<dbReference type="GO" id="GO:0016787">
    <property type="term" value="F:hydrolase activity"/>
    <property type="evidence" value="ECO:0007669"/>
    <property type="project" value="InterPro"/>
</dbReference>
<accession>A0A9D2KPA8</accession>
<name>A0A9D2KPA8_9FIRM</name>
<feature type="domain" description="Amidohydrolase-related" evidence="2">
    <location>
        <begin position="12"/>
        <end position="312"/>
    </location>
</feature>
<evidence type="ECO:0000256" key="1">
    <source>
        <dbReference type="ARBA" id="ARBA00023239"/>
    </source>
</evidence>
<dbReference type="PANTHER" id="PTHR21240">
    <property type="entry name" value="2-AMINO-3-CARBOXYLMUCONATE-6-SEMIALDEHYDE DECARBOXYLASE"/>
    <property type="match status" value="1"/>
</dbReference>
<dbReference type="Proteomes" id="UP000823900">
    <property type="component" value="Unassembled WGS sequence"/>
</dbReference>
<comment type="caution">
    <text evidence="3">The sequence shown here is derived from an EMBL/GenBank/DDBJ whole genome shotgun (WGS) entry which is preliminary data.</text>
</comment>
<dbReference type="AlphaFoldDB" id="A0A9D2KPA8"/>